<evidence type="ECO:0000313" key="2">
    <source>
        <dbReference type="Proteomes" id="UP000838672"/>
    </source>
</evidence>
<dbReference type="EMBL" id="CAKLDI010000001">
    <property type="protein sequence ID" value="CAH0533178.1"/>
    <property type="molecule type" value="Genomic_DNA"/>
</dbReference>
<gene>
    <name evidence="1" type="ORF">VST7929_01040</name>
</gene>
<dbReference type="RefSeq" id="WP_237465451.1">
    <property type="nucleotide sequence ID" value="NZ_CAKLDI010000001.1"/>
</dbReference>
<evidence type="ECO:0000313" key="1">
    <source>
        <dbReference type="EMBL" id="CAH0533178.1"/>
    </source>
</evidence>
<name>A0ABN8DS65_9VIBR</name>
<sequence length="275" mass="31474">MKSINFSIGLILFLTCAAHGRDLPFEITRNETRINIQPDLTYTLTEDGVITTTTKDPCKKKGLIRISQPSSHVAMCYAKDYKSAYIIAHEKTKEIPFDLINKTGFKLQYPYIIADGIYRDGQKYIQVYNIDTKLSDFFPKSIHDPVMSSVFYDDVARTFYFSNENEIYKKNNHEPASKISELDNFLIFRHSVKKIIYNQNLNVIAIISDYGTRGPRKVMLNLIDVSKGAVFTFELYKSTSGAIYSVVPDGNGFTYHCIDINTGDFIYGDVRWELP</sequence>
<comment type="caution">
    <text evidence="1">The sequence shown here is derived from an EMBL/GenBank/DDBJ whole genome shotgun (WGS) entry which is preliminary data.</text>
</comment>
<dbReference type="Proteomes" id="UP000838672">
    <property type="component" value="Unassembled WGS sequence"/>
</dbReference>
<reference evidence="1" key="1">
    <citation type="submission" date="2021-11" db="EMBL/GenBank/DDBJ databases">
        <authorList>
            <person name="Rodrigo-Torres L."/>
            <person name="Arahal R. D."/>
            <person name="Lucena T."/>
        </authorList>
    </citation>
    <scope>NUCLEOTIDE SEQUENCE</scope>
    <source>
        <strain evidence="1">CECT 7929</strain>
    </source>
</reference>
<organism evidence="1 2">
    <name type="scientific">Vibrio stylophorae</name>
    <dbReference type="NCBI Taxonomy" id="659351"/>
    <lineage>
        <taxon>Bacteria</taxon>
        <taxon>Pseudomonadati</taxon>
        <taxon>Pseudomonadota</taxon>
        <taxon>Gammaproteobacteria</taxon>
        <taxon>Vibrionales</taxon>
        <taxon>Vibrionaceae</taxon>
        <taxon>Vibrio</taxon>
    </lineage>
</organism>
<proteinExistence type="predicted"/>
<protein>
    <submittedName>
        <fullName evidence="1">Uncharacterized protein</fullName>
    </submittedName>
</protein>
<accession>A0ABN8DS65</accession>
<keyword evidence="2" id="KW-1185">Reference proteome</keyword>